<keyword evidence="3" id="KW-1185">Reference proteome</keyword>
<gene>
    <name evidence="2" type="ORF">ARALYDRAFT_674913</name>
</gene>
<evidence type="ECO:0000313" key="2">
    <source>
        <dbReference type="EMBL" id="EFH64165.1"/>
    </source>
</evidence>
<organism evidence="3">
    <name type="scientific">Arabidopsis lyrata subsp. lyrata</name>
    <name type="common">Lyre-leaved rock-cress</name>
    <dbReference type="NCBI Taxonomy" id="81972"/>
    <lineage>
        <taxon>Eukaryota</taxon>
        <taxon>Viridiplantae</taxon>
        <taxon>Streptophyta</taxon>
        <taxon>Embryophyta</taxon>
        <taxon>Tracheophyta</taxon>
        <taxon>Spermatophyta</taxon>
        <taxon>Magnoliopsida</taxon>
        <taxon>eudicotyledons</taxon>
        <taxon>Gunneridae</taxon>
        <taxon>Pentapetalae</taxon>
        <taxon>rosids</taxon>
        <taxon>malvids</taxon>
        <taxon>Brassicales</taxon>
        <taxon>Brassicaceae</taxon>
        <taxon>Camelineae</taxon>
        <taxon>Arabidopsis</taxon>
    </lineage>
</organism>
<evidence type="ECO:0000256" key="1">
    <source>
        <dbReference type="SAM" id="MobiDB-lite"/>
    </source>
</evidence>
<accession>D7KST3</accession>
<dbReference type="Proteomes" id="UP000008694">
    <property type="component" value="Unassembled WGS sequence"/>
</dbReference>
<dbReference type="Gramene" id="Al_scaffold_0002_63">
    <property type="protein sequence ID" value="Al_scaffold_0002_63"/>
    <property type="gene ID" value="Al_scaffold_0002_63"/>
</dbReference>
<dbReference type="AlphaFoldDB" id="D7KST3"/>
<feature type="non-terminal residue" evidence="2">
    <location>
        <position position="57"/>
    </location>
</feature>
<feature type="compositionally biased region" description="Low complexity" evidence="1">
    <location>
        <begin position="43"/>
        <end position="57"/>
    </location>
</feature>
<name>D7KST3_ARALL</name>
<feature type="compositionally biased region" description="Basic and acidic residues" evidence="1">
    <location>
        <begin position="24"/>
        <end position="41"/>
    </location>
</feature>
<dbReference type="HOGENOM" id="CLU_3002590_0_0_1"/>
<protein>
    <submittedName>
        <fullName evidence="2">Predicted protein</fullName>
    </submittedName>
</protein>
<sequence length="57" mass="5972">GVDNSNGWIENGADAALGNGSTHGDVDREMTNKNSGSDRVEQVVNLTANNDNADLNK</sequence>
<dbReference type="EMBL" id="GL348714">
    <property type="protein sequence ID" value="EFH64165.1"/>
    <property type="molecule type" value="Genomic_DNA"/>
</dbReference>
<reference evidence="3" key="1">
    <citation type="journal article" date="2011" name="Nat. Genet.">
        <title>The Arabidopsis lyrata genome sequence and the basis of rapid genome size change.</title>
        <authorList>
            <person name="Hu T.T."/>
            <person name="Pattyn P."/>
            <person name="Bakker E.G."/>
            <person name="Cao J."/>
            <person name="Cheng J.-F."/>
            <person name="Clark R.M."/>
            <person name="Fahlgren N."/>
            <person name="Fawcett J.A."/>
            <person name="Grimwood J."/>
            <person name="Gundlach H."/>
            <person name="Haberer G."/>
            <person name="Hollister J.D."/>
            <person name="Ossowski S."/>
            <person name="Ottilar R.P."/>
            <person name="Salamov A.A."/>
            <person name="Schneeberger K."/>
            <person name="Spannagl M."/>
            <person name="Wang X."/>
            <person name="Yang L."/>
            <person name="Nasrallah M.E."/>
            <person name="Bergelson J."/>
            <person name="Carrington J.C."/>
            <person name="Gaut B.S."/>
            <person name="Schmutz J."/>
            <person name="Mayer K.F.X."/>
            <person name="Van de Peer Y."/>
            <person name="Grigoriev I.V."/>
            <person name="Nordborg M."/>
            <person name="Weigel D."/>
            <person name="Guo Y.-L."/>
        </authorList>
    </citation>
    <scope>NUCLEOTIDE SEQUENCE [LARGE SCALE GENOMIC DNA]</scope>
    <source>
        <strain evidence="3">cv. MN47</strain>
    </source>
</reference>
<feature type="non-terminal residue" evidence="2">
    <location>
        <position position="1"/>
    </location>
</feature>
<proteinExistence type="predicted"/>
<evidence type="ECO:0000313" key="3">
    <source>
        <dbReference type="Proteomes" id="UP000008694"/>
    </source>
</evidence>
<feature type="region of interest" description="Disordered" evidence="1">
    <location>
        <begin position="1"/>
        <end position="57"/>
    </location>
</feature>